<dbReference type="PANTHER" id="PTHR12645:SF0">
    <property type="entry name" value="FAD-LINKED SULFHYDRYL OXIDASE ALR"/>
    <property type="match status" value="1"/>
</dbReference>
<dbReference type="Pfam" id="PF04777">
    <property type="entry name" value="Evr1_Alr"/>
    <property type="match status" value="1"/>
</dbReference>
<evidence type="ECO:0000256" key="6">
    <source>
        <dbReference type="ARBA" id="ARBA00048864"/>
    </source>
</evidence>
<evidence type="ECO:0000313" key="9">
    <source>
        <dbReference type="EMBL" id="XDO02279.1"/>
    </source>
</evidence>
<comment type="cofactor">
    <cofactor evidence="1 7">
        <name>FAD</name>
        <dbReference type="ChEBI" id="CHEBI:57692"/>
    </cofactor>
</comment>
<evidence type="ECO:0000256" key="3">
    <source>
        <dbReference type="ARBA" id="ARBA00022827"/>
    </source>
</evidence>
<sequence length="183" mass="21535">MSKKKIFDKAHYESGDGMLTTVWGPSLWHTLHTISFNYPINPTKKDKINYKKWIISLKHVLPCKHCRTNLVKNFKKLPLLNKHMKNRHTFSKYIYDLHELINSMLGKKSGLSYEDVKERYENFRARCNKLPFLIKNEKGCTDSIYGIKSKCVIKIVPQNSKCKTFHMNSKCKAKRLTRKKGKN</sequence>
<dbReference type="PROSITE" id="PS51324">
    <property type="entry name" value="ERV_ALR"/>
    <property type="match status" value="1"/>
</dbReference>
<dbReference type="GO" id="GO:0016971">
    <property type="term" value="F:flavin-dependent sulfhydryl oxidase activity"/>
    <property type="evidence" value="ECO:0007669"/>
    <property type="project" value="InterPro"/>
</dbReference>
<keyword evidence="2 7" id="KW-0285">Flavoprotein</keyword>
<keyword evidence="3 7" id="KW-0274">FAD</keyword>
<dbReference type="GO" id="GO:0050660">
    <property type="term" value="F:flavin adenine dinucleotide binding"/>
    <property type="evidence" value="ECO:0007669"/>
    <property type="project" value="TreeGrafter"/>
</dbReference>
<evidence type="ECO:0000256" key="1">
    <source>
        <dbReference type="ARBA" id="ARBA00001974"/>
    </source>
</evidence>
<evidence type="ECO:0000256" key="4">
    <source>
        <dbReference type="ARBA" id="ARBA00023002"/>
    </source>
</evidence>
<comment type="catalytic activity">
    <reaction evidence="6 7">
        <text>2 R'C(R)SH + O2 = R'C(R)S-S(R)CR' + H2O2</text>
        <dbReference type="Rhea" id="RHEA:17357"/>
        <dbReference type="ChEBI" id="CHEBI:15379"/>
        <dbReference type="ChEBI" id="CHEBI:16240"/>
        <dbReference type="ChEBI" id="CHEBI:16520"/>
        <dbReference type="ChEBI" id="CHEBI:17412"/>
        <dbReference type="EC" id="1.8.3.2"/>
    </reaction>
</comment>
<evidence type="ECO:0000259" key="8">
    <source>
        <dbReference type="PROSITE" id="PS51324"/>
    </source>
</evidence>
<proteinExistence type="predicted"/>
<evidence type="ECO:0000256" key="5">
    <source>
        <dbReference type="ARBA" id="ARBA00023157"/>
    </source>
</evidence>
<protein>
    <recommendedName>
        <fullName evidence="7">Sulfhydryl oxidase</fullName>
        <ecNumber evidence="7">1.8.3.2</ecNumber>
    </recommendedName>
</protein>
<feature type="domain" description="ERV/ALR sulfhydryl oxidase" evidence="8">
    <location>
        <begin position="16"/>
        <end position="120"/>
    </location>
</feature>
<reference evidence="9" key="1">
    <citation type="submission" date="2024-03" db="EMBL/GenBank/DDBJ databases">
        <title>Eukaryotic viruses encode the ribosomal protein eL40.</title>
        <authorList>
            <person name="Thomy J."/>
            <person name="Schvarcz C.R."/>
            <person name="McBeain K.A."/>
            <person name="Edwards K.F."/>
            <person name="Steward G.F."/>
        </authorList>
    </citation>
    <scope>NUCLEOTIDE SEQUENCE</scope>
    <source>
        <strain evidence="9">FloV-SA2</strain>
    </source>
</reference>
<dbReference type="Gene3D" id="1.20.120.310">
    <property type="entry name" value="ERV/ALR sulfhydryl oxidase domain"/>
    <property type="match status" value="1"/>
</dbReference>
<dbReference type="InterPro" id="IPR036774">
    <property type="entry name" value="ERV/ALR_sulphydryl_oxid_sf"/>
</dbReference>
<name>A0AB39J7J3_9VIRU</name>
<organism evidence="9">
    <name type="scientific">Florenciella sp. virus SA2</name>
    <dbReference type="NCBI Taxonomy" id="3240092"/>
    <lineage>
        <taxon>Viruses</taxon>
    </lineage>
</organism>
<keyword evidence="5" id="KW-1015">Disulfide bond</keyword>
<keyword evidence="4 7" id="KW-0560">Oxidoreductase</keyword>
<evidence type="ECO:0000256" key="7">
    <source>
        <dbReference type="RuleBase" id="RU371123"/>
    </source>
</evidence>
<dbReference type="InterPro" id="IPR017905">
    <property type="entry name" value="ERV/ALR_sulphydryl_oxidase"/>
</dbReference>
<dbReference type="EC" id="1.8.3.2" evidence="7"/>
<dbReference type="EMBL" id="PP542043">
    <property type="protein sequence ID" value="XDO02279.1"/>
    <property type="molecule type" value="Genomic_DNA"/>
</dbReference>
<gene>
    <name evidence="9" type="ORF">FloV-SA2_00461</name>
</gene>
<dbReference type="InterPro" id="IPR039799">
    <property type="entry name" value="ALR/ERV"/>
</dbReference>
<dbReference type="PANTHER" id="PTHR12645">
    <property type="entry name" value="ALR/ERV"/>
    <property type="match status" value="1"/>
</dbReference>
<evidence type="ECO:0000256" key="2">
    <source>
        <dbReference type="ARBA" id="ARBA00022630"/>
    </source>
</evidence>
<accession>A0AB39J7J3</accession>
<dbReference type="SUPFAM" id="SSF69000">
    <property type="entry name" value="FAD-dependent thiol oxidase"/>
    <property type="match status" value="1"/>
</dbReference>